<dbReference type="Pfam" id="PF07714">
    <property type="entry name" value="PK_Tyr_Ser-Thr"/>
    <property type="match status" value="1"/>
</dbReference>
<keyword evidence="4" id="KW-0723">Serine/threonine-protein kinase</keyword>
<keyword evidence="10" id="KW-1133">Transmembrane helix</keyword>
<dbReference type="PROSITE" id="PS00107">
    <property type="entry name" value="PROTEIN_KINASE_ATP"/>
    <property type="match status" value="1"/>
</dbReference>
<evidence type="ECO:0000256" key="4">
    <source>
        <dbReference type="ARBA" id="ARBA00022527"/>
    </source>
</evidence>
<keyword evidence="18" id="KW-1185">Reference proteome</keyword>
<proteinExistence type="predicted"/>
<evidence type="ECO:0000256" key="5">
    <source>
        <dbReference type="ARBA" id="ARBA00022679"/>
    </source>
</evidence>
<dbReference type="GO" id="GO:0004674">
    <property type="term" value="F:protein serine/threonine kinase activity"/>
    <property type="evidence" value="ECO:0007669"/>
    <property type="project" value="UniProtKB-KW"/>
</dbReference>
<dbReference type="EC" id="2.7.11.1" evidence="2"/>
<accession>A0A8T2XRI7</accession>
<keyword evidence="6" id="KW-0812">Transmembrane</keyword>
<keyword evidence="11" id="KW-0472">Membrane</keyword>
<keyword evidence="5" id="KW-0808">Transferase</keyword>
<protein>
    <recommendedName>
        <fullName evidence="2">non-specific serine/threonine protein kinase</fullName>
        <ecNumber evidence="2">2.7.11.1</ecNumber>
    </recommendedName>
</protein>
<feature type="region of interest" description="Disordered" evidence="15">
    <location>
        <begin position="349"/>
        <end position="375"/>
    </location>
</feature>
<dbReference type="AlphaFoldDB" id="A0A8T2XRI7"/>
<feature type="binding site" evidence="14">
    <location>
        <position position="132"/>
    </location>
    <ligand>
        <name>ATP</name>
        <dbReference type="ChEBI" id="CHEBI:30616"/>
    </ligand>
</feature>
<evidence type="ECO:0000256" key="12">
    <source>
        <dbReference type="ARBA" id="ARBA00047899"/>
    </source>
</evidence>
<feature type="domain" description="Protein kinase" evidence="16">
    <location>
        <begin position="104"/>
        <end position="375"/>
    </location>
</feature>
<evidence type="ECO:0000256" key="3">
    <source>
        <dbReference type="ARBA" id="ARBA00022475"/>
    </source>
</evidence>
<evidence type="ECO:0000313" key="18">
    <source>
        <dbReference type="Proteomes" id="UP000807159"/>
    </source>
</evidence>
<evidence type="ECO:0000256" key="2">
    <source>
        <dbReference type="ARBA" id="ARBA00012513"/>
    </source>
</evidence>
<sequence>MALIVVIFLFVKRSRKRRIQPSSHYIPPKNFTVQTDKYYYGQQQPSVGFAGPGSLSYHSPTAQSDSYGSQRGNMYHVGGPDSGVLGGSKTSFSYHELMEITNGFARQNIIGEGGFGCVFKGCMPDGKAIAVKQLKAGSGQGEREFKAEVEIISRVHHRHLVSLVGYCISDNQRLLIYEFVPNKTLEHHLHGKVADFGLARLNDTAQTHVSTRVMGTFGYLAPEHASSGKLTDRSDVFSFGVVLLELITRRKPVDASQPLGDESLVEWVDTRLEKHYVESELFRMVETAAACVRHLAPKRPRMVQVVRALDSEGELPDLSNGVRFGQSAVYDSVQYSQDIRKFRGMAIGSNGSSEFDTSSGDYSGRHKSREPPASS</sequence>
<dbReference type="Gene3D" id="1.10.510.10">
    <property type="entry name" value="Transferase(Phosphotransferase) domain 1"/>
    <property type="match status" value="1"/>
</dbReference>
<gene>
    <name evidence="17" type="ORF">H0E87_018462</name>
</gene>
<dbReference type="EMBL" id="JACEGQ020000010">
    <property type="protein sequence ID" value="KAH8495284.1"/>
    <property type="molecule type" value="Genomic_DNA"/>
</dbReference>
<dbReference type="InterPro" id="IPR017441">
    <property type="entry name" value="Protein_kinase_ATP_BS"/>
</dbReference>
<dbReference type="GO" id="GO:0005886">
    <property type="term" value="C:plasma membrane"/>
    <property type="evidence" value="ECO:0007669"/>
    <property type="project" value="UniProtKB-SubCell"/>
</dbReference>
<evidence type="ECO:0000256" key="9">
    <source>
        <dbReference type="ARBA" id="ARBA00022840"/>
    </source>
</evidence>
<dbReference type="Gene3D" id="3.30.200.20">
    <property type="entry name" value="Phosphorylase Kinase, domain 1"/>
    <property type="match status" value="1"/>
</dbReference>
<evidence type="ECO:0000259" key="16">
    <source>
        <dbReference type="PROSITE" id="PS50011"/>
    </source>
</evidence>
<evidence type="ECO:0000256" key="11">
    <source>
        <dbReference type="ARBA" id="ARBA00023136"/>
    </source>
</evidence>
<evidence type="ECO:0000256" key="13">
    <source>
        <dbReference type="ARBA" id="ARBA00048679"/>
    </source>
</evidence>
<comment type="catalytic activity">
    <reaction evidence="13">
        <text>L-seryl-[protein] + ATP = O-phospho-L-seryl-[protein] + ADP + H(+)</text>
        <dbReference type="Rhea" id="RHEA:17989"/>
        <dbReference type="Rhea" id="RHEA-COMP:9863"/>
        <dbReference type="Rhea" id="RHEA-COMP:11604"/>
        <dbReference type="ChEBI" id="CHEBI:15378"/>
        <dbReference type="ChEBI" id="CHEBI:29999"/>
        <dbReference type="ChEBI" id="CHEBI:30616"/>
        <dbReference type="ChEBI" id="CHEBI:83421"/>
        <dbReference type="ChEBI" id="CHEBI:456216"/>
        <dbReference type="EC" id="2.7.11.1"/>
    </reaction>
</comment>
<dbReference type="InterPro" id="IPR001245">
    <property type="entry name" value="Ser-Thr/Tyr_kinase_cat_dom"/>
</dbReference>
<evidence type="ECO:0000256" key="14">
    <source>
        <dbReference type="PROSITE-ProRule" id="PRU10141"/>
    </source>
</evidence>
<comment type="catalytic activity">
    <reaction evidence="12">
        <text>L-threonyl-[protein] + ATP = O-phospho-L-threonyl-[protein] + ADP + H(+)</text>
        <dbReference type="Rhea" id="RHEA:46608"/>
        <dbReference type="Rhea" id="RHEA-COMP:11060"/>
        <dbReference type="Rhea" id="RHEA-COMP:11605"/>
        <dbReference type="ChEBI" id="CHEBI:15378"/>
        <dbReference type="ChEBI" id="CHEBI:30013"/>
        <dbReference type="ChEBI" id="CHEBI:30616"/>
        <dbReference type="ChEBI" id="CHEBI:61977"/>
        <dbReference type="ChEBI" id="CHEBI:456216"/>
        <dbReference type="EC" id="2.7.11.1"/>
    </reaction>
</comment>
<dbReference type="InterPro" id="IPR011009">
    <property type="entry name" value="Kinase-like_dom_sf"/>
</dbReference>
<evidence type="ECO:0000256" key="10">
    <source>
        <dbReference type="ARBA" id="ARBA00022989"/>
    </source>
</evidence>
<keyword evidence="9 14" id="KW-0067">ATP-binding</keyword>
<dbReference type="FunFam" id="3.30.200.20:FF:000212">
    <property type="entry name" value="Proline-rich receptor-like protein kinase PERK8"/>
    <property type="match status" value="1"/>
</dbReference>
<evidence type="ECO:0000256" key="8">
    <source>
        <dbReference type="ARBA" id="ARBA00022777"/>
    </source>
</evidence>
<evidence type="ECO:0000256" key="15">
    <source>
        <dbReference type="SAM" id="MobiDB-lite"/>
    </source>
</evidence>
<evidence type="ECO:0000313" key="17">
    <source>
        <dbReference type="EMBL" id="KAH8495284.1"/>
    </source>
</evidence>
<evidence type="ECO:0000256" key="6">
    <source>
        <dbReference type="ARBA" id="ARBA00022692"/>
    </source>
</evidence>
<keyword evidence="7 14" id="KW-0547">Nucleotide-binding</keyword>
<keyword evidence="3" id="KW-1003">Cell membrane</keyword>
<keyword evidence="8" id="KW-0418">Kinase</keyword>
<dbReference type="InterPro" id="IPR000719">
    <property type="entry name" value="Prot_kinase_dom"/>
</dbReference>
<dbReference type="PANTHER" id="PTHR47982">
    <property type="entry name" value="PROLINE-RICH RECEPTOR-LIKE PROTEIN KINASE PERK4"/>
    <property type="match status" value="1"/>
</dbReference>
<dbReference type="PROSITE" id="PS50011">
    <property type="entry name" value="PROTEIN_KINASE_DOM"/>
    <property type="match status" value="1"/>
</dbReference>
<comment type="caution">
    <text evidence="17">The sequence shown here is derived from an EMBL/GenBank/DDBJ whole genome shotgun (WGS) entry which is preliminary data.</text>
</comment>
<dbReference type="PANTHER" id="PTHR47982:SF44">
    <property type="entry name" value="PROLINE-RICH RECEPTOR-LIKE PROTEIN KINASE PERK13-RELATED"/>
    <property type="match status" value="1"/>
</dbReference>
<reference evidence="17" key="1">
    <citation type="journal article" date="2021" name="J. Hered.">
        <title>Genome Assembly of Salicaceae Populus deltoides (Eastern Cottonwood) I-69 Based on Nanopore Sequencing and Hi-C Technologies.</title>
        <authorList>
            <person name="Bai S."/>
            <person name="Wu H."/>
            <person name="Zhang J."/>
            <person name="Pan Z."/>
            <person name="Zhao W."/>
            <person name="Li Z."/>
            <person name="Tong C."/>
        </authorList>
    </citation>
    <scope>NUCLEOTIDE SEQUENCE</scope>
    <source>
        <tissue evidence="17">Leaf</tissue>
    </source>
</reference>
<name>A0A8T2XRI7_POPDE</name>
<dbReference type="Proteomes" id="UP000807159">
    <property type="component" value="Chromosome 10"/>
</dbReference>
<evidence type="ECO:0000256" key="7">
    <source>
        <dbReference type="ARBA" id="ARBA00022741"/>
    </source>
</evidence>
<organism evidence="17 18">
    <name type="scientific">Populus deltoides</name>
    <name type="common">Eastern poplar</name>
    <name type="synonym">Eastern cottonwood</name>
    <dbReference type="NCBI Taxonomy" id="3696"/>
    <lineage>
        <taxon>Eukaryota</taxon>
        <taxon>Viridiplantae</taxon>
        <taxon>Streptophyta</taxon>
        <taxon>Embryophyta</taxon>
        <taxon>Tracheophyta</taxon>
        <taxon>Spermatophyta</taxon>
        <taxon>Magnoliopsida</taxon>
        <taxon>eudicotyledons</taxon>
        <taxon>Gunneridae</taxon>
        <taxon>Pentapetalae</taxon>
        <taxon>rosids</taxon>
        <taxon>fabids</taxon>
        <taxon>Malpighiales</taxon>
        <taxon>Salicaceae</taxon>
        <taxon>Saliceae</taxon>
        <taxon>Populus</taxon>
    </lineage>
</organism>
<feature type="compositionally biased region" description="Polar residues" evidence="15">
    <location>
        <begin position="349"/>
        <end position="361"/>
    </location>
</feature>
<dbReference type="GO" id="GO:0005524">
    <property type="term" value="F:ATP binding"/>
    <property type="evidence" value="ECO:0007669"/>
    <property type="project" value="UniProtKB-UniRule"/>
</dbReference>
<comment type="subcellular location">
    <subcellularLocation>
        <location evidence="1">Cell membrane</location>
        <topology evidence="1">Single-pass membrane protein</topology>
    </subcellularLocation>
</comment>
<evidence type="ECO:0000256" key="1">
    <source>
        <dbReference type="ARBA" id="ARBA00004162"/>
    </source>
</evidence>
<dbReference type="SUPFAM" id="SSF56112">
    <property type="entry name" value="Protein kinase-like (PK-like)"/>
    <property type="match status" value="1"/>
</dbReference>
<dbReference type="InterPro" id="IPR047117">
    <property type="entry name" value="PERK1-13-like"/>
</dbReference>